<dbReference type="EnsemblPlants" id="Pp3c2_20989V3.3">
    <property type="protein sequence ID" value="PAC:32933999.CDS.1"/>
    <property type="gene ID" value="Pp3c2_20989"/>
</dbReference>
<dbReference type="PaxDb" id="3218-PP1S165_90V6.1"/>
<accession>A0A2K1L2G5</accession>
<sequence length="157" mass="17395">MCHDTTALSDASAAQMMGRVLKPPQADSVIVGEECVKIGCTWMRSTAPDLQQVTHPSKWCCKQGARAPKGIAKHAQIWEIERSSLIGTAIYLCPHFDAMWRSSCILFQACLPESSKILIFSHEPSTPFTSSTNETSLFSYCSPAFTLDHYQHCIQVL</sequence>
<dbReference type="EnsemblPlants" id="Pp3c2_20989V3.1">
    <property type="protein sequence ID" value="PAC:32933997.CDS.1"/>
    <property type="gene ID" value="Pp3c2_20989"/>
</dbReference>
<dbReference type="EnsemblPlants" id="Pp3c2_20989V3.4">
    <property type="protein sequence ID" value="PAC:32934000.CDS.1"/>
    <property type="gene ID" value="Pp3c2_20989"/>
</dbReference>
<evidence type="ECO:0000313" key="3">
    <source>
        <dbReference type="Proteomes" id="UP000006727"/>
    </source>
</evidence>
<keyword evidence="3" id="KW-1185">Reference proteome</keyword>
<name>A0A2K1L2G5_PHYPA</name>
<reference evidence="2" key="3">
    <citation type="submission" date="2020-12" db="UniProtKB">
        <authorList>
            <consortium name="EnsemblPlants"/>
        </authorList>
    </citation>
    <scope>IDENTIFICATION</scope>
</reference>
<reference evidence="1 3" key="1">
    <citation type="journal article" date="2008" name="Science">
        <title>The Physcomitrella genome reveals evolutionary insights into the conquest of land by plants.</title>
        <authorList>
            <person name="Rensing S."/>
            <person name="Lang D."/>
            <person name="Zimmer A."/>
            <person name="Terry A."/>
            <person name="Salamov A."/>
            <person name="Shapiro H."/>
            <person name="Nishiyama T."/>
            <person name="Perroud P.-F."/>
            <person name="Lindquist E."/>
            <person name="Kamisugi Y."/>
            <person name="Tanahashi T."/>
            <person name="Sakakibara K."/>
            <person name="Fujita T."/>
            <person name="Oishi K."/>
            <person name="Shin-I T."/>
            <person name="Kuroki Y."/>
            <person name="Toyoda A."/>
            <person name="Suzuki Y."/>
            <person name="Hashimoto A."/>
            <person name="Yamaguchi K."/>
            <person name="Sugano A."/>
            <person name="Kohara Y."/>
            <person name="Fujiyama A."/>
            <person name="Anterola A."/>
            <person name="Aoki S."/>
            <person name="Ashton N."/>
            <person name="Barbazuk W.B."/>
            <person name="Barker E."/>
            <person name="Bennetzen J."/>
            <person name="Bezanilla M."/>
            <person name="Blankenship R."/>
            <person name="Cho S.H."/>
            <person name="Dutcher S."/>
            <person name="Estelle M."/>
            <person name="Fawcett J.A."/>
            <person name="Gundlach H."/>
            <person name="Hanada K."/>
            <person name="Heyl A."/>
            <person name="Hicks K.A."/>
            <person name="Hugh J."/>
            <person name="Lohr M."/>
            <person name="Mayer K."/>
            <person name="Melkozernov A."/>
            <person name="Murata T."/>
            <person name="Nelson D."/>
            <person name="Pils B."/>
            <person name="Prigge M."/>
            <person name="Reiss B."/>
            <person name="Renner T."/>
            <person name="Rombauts S."/>
            <person name="Rushton P."/>
            <person name="Sanderfoot A."/>
            <person name="Schween G."/>
            <person name="Shiu S.-H."/>
            <person name="Stueber K."/>
            <person name="Theodoulou F.L."/>
            <person name="Tu H."/>
            <person name="Van de Peer Y."/>
            <person name="Verrier P.J."/>
            <person name="Waters E."/>
            <person name="Wood A."/>
            <person name="Yang L."/>
            <person name="Cove D."/>
            <person name="Cuming A."/>
            <person name="Hasebe M."/>
            <person name="Lucas S."/>
            <person name="Mishler D.B."/>
            <person name="Reski R."/>
            <person name="Grigoriev I."/>
            <person name="Quatrano R.S."/>
            <person name="Boore J.L."/>
        </authorList>
    </citation>
    <scope>NUCLEOTIDE SEQUENCE [LARGE SCALE GENOMIC DNA]</scope>
    <source>
        <strain evidence="2 3">cv. Gransden 2004</strain>
    </source>
</reference>
<evidence type="ECO:0000313" key="1">
    <source>
        <dbReference type="EMBL" id="PNR60219.1"/>
    </source>
</evidence>
<dbReference type="Gramene" id="Pp3c2_20989V3.2">
    <property type="protein sequence ID" value="PAC:32933998.CDS.1"/>
    <property type="gene ID" value="Pp3c2_20989"/>
</dbReference>
<dbReference type="InParanoid" id="A0A2K1L2G5"/>
<dbReference type="Gramene" id="Pp3c2_20989V3.1">
    <property type="protein sequence ID" value="PAC:32933997.CDS.1"/>
    <property type="gene ID" value="Pp3c2_20989"/>
</dbReference>
<dbReference type="EnsemblPlants" id="Pp3c2_20989V3.2">
    <property type="protein sequence ID" value="PAC:32933998.CDS.1"/>
    <property type="gene ID" value="Pp3c2_20989"/>
</dbReference>
<dbReference type="AlphaFoldDB" id="A0A2K1L2G5"/>
<evidence type="ECO:0000313" key="2">
    <source>
        <dbReference type="EnsemblPlants" id="PAC:32933997.CDS.1"/>
    </source>
</evidence>
<organism evidence="1">
    <name type="scientific">Physcomitrium patens</name>
    <name type="common">Spreading-leaved earth moss</name>
    <name type="synonym">Physcomitrella patens</name>
    <dbReference type="NCBI Taxonomy" id="3218"/>
    <lineage>
        <taxon>Eukaryota</taxon>
        <taxon>Viridiplantae</taxon>
        <taxon>Streptophyta</taxon>
        <taxon>Embryophyta</taxon>
        <taxon>Bryophyta</taxon>
        <taxon>Bryophytina</taxon>
        <taxon>Bryopsida</taxon>
        <taxon>Funariidae</taxon>
        <taxon>Funariales</taxon>
        <taxon>Funariaceae</taxon>
        <taxon>Physcomitrium</taxon>
    </lineage>
</organism>
<dbReference type="Proteomes" id="UP000006727">
    <property type="component" value="Chromosome 2"/>
</dbReference>
<proteinExistence type="predicted"/>
<dbReference type="Gramene" id="Pp3c2_20989V3.3">
    <property type="protein sequence ID" value="PAC:32933999.CDS.1"/>
    <property type="gene ID" value="Pp3c2_20989"/>
</dbReference>
<gene>
    <name evidence="1" type="ORF">PHYPA_003012</name>
</gene>
<protein>
    <submittedName>
        <fullName evidence="1 2">Uncharacterized protein</fullName>
    </submittedName>
</protein>
<reference evidence="1 3" key="2">
    <citation type="journal article" date="2018" name="Plant J.">
        <title>The Physcomitrella patens chromosome-scale assembly reveals moss genome structure and evolution.</title>
        <authorList>
            <person name="Lang D."/>
            <person name="Ullrich K.K."/>
            <person name="Murat F."/>
            <person name="Fuchs J."/>
            <person name="Jenkins J."/>
            <person name="Haas F.B."/>
            <person name="Piednoel M."/>
            <person name="Gundlach H."/>
            <person name="Van Bel M."/>
            <person name="Meyberg R."/>
            <person name="Vives C."/>
            <person name="Morata J."/>
            <person name="Symeonidi A."/>
            <person name="Hiss M."/>
            <person name="Muchero W."/>
            <person name="Kamisugi Y."/>
            <person name="Saleh O."/>
            <person name="Blanc G."/>
            <person name="Decker E.L."/>
            <person name="van Gessel N."/>
            <person name="Grimwood J."/>
            <person name="Hayes R.D."/>
            <person name="Graham S.W."/>
            <person name="Gunter L.E."/>
            <person name="McDaniel S.F."/>
            <person name="Hoernstein S.N.W."/>
            <person name="Larsson A."/>
            <person name="Li F.W."/>
            <person name="Perroud P.F."/>
            <person name="Phillips J."/>
            <person name="Ranjan P."/>
            <person name="Rokshar D.S."/>
            <person name="Rothfels C.J."/>
            <person name="Schneider L."/>
            <person name="Shu S."/>
            <person name="Stevenson D.W."/>
            <person name="Thummler F."/>
            <person name="Tillich M."/>
            <person name="Villarreal Aguilar J.C."/>
            <person name="Widiez T."/>
            <person name="Wong G.K."/>
            <person name="Wymore A."/>
            <person name="Zhang Y."/>
            <person name="Zimmer A.D."/>
            <person name="Quatrano R.S."/>
            <person name="Mayer K.F.X."/>
            <person name="Goodstein D."/>
            <person name="Casacuberta J.M."/>
            <person name="Vandepoele K."/>
            <person name="Reski R."/>
            <person name="Cuming A.C."/>
            <person name="Tuskan G.A."/>
            <person name="Maumus F."/>
            <person name="Salse J."/>
            <person name="Schmutz J."/>
            <person name="Rensing S.A."/>
        </authorList>
    </citation>
    <scope>NUCLEOTIDE SEQUENCE [LARGE SCALE GENOMIC DNA]</scope>
    <source>
        <strain evidence="2 3">cv. Gransden 2004</strain>
    </source>
</reference>
<dbReference type="Gramene" id="Pp3c2_20989V3.4">
    <property type="protein sequence ID" value="PAC:32934000.CDS.1"/>
    <property type="gene ID" value="Pp3c2_20989"/>
</dbReference>
<dbReference type="EMBL" id="ABEU02000002">
    <property type="protein sequence ID" value="PNR60219.1"/>
    <property type="molecule type" value="Genomic_DNA"/>
</dbReference>